<dbReference type="EMBL" id="CP013050">
    <property type="protein sequence ID" value="ALM75449.1"/>
    <property type="molecule type" value="Genomic_DNA"/>
</dbReference>
<dbReference type="PATRIC" id="fig|55802.8.peg.1512"/>
<proteinExistence type="predicted"/>
<dbReference type="STRING" id="55802.TBCH5v1_1534"/>
<protein>
    <submittedName>
        <fullName evidence="1">Uncharacterized protein</fullName>
    </submittedName>
</protein>
<dbReference type="Proteomes" id="UP000066042">
    <property type="component" value="Chromosome"/>
</dbReference>
<gene>
    <name evidence="1" type="ORF">TBCH5v1_1534</name>
</gene>
<evidence type="ECO:0000313" key="1">
    <source>
        <dbReference type="EMBL" id="ALM75449.1"/>
    </source>
</evidence>
<reference evidence="1 2" key="1">
    <citation type="journal article" date="2016" name="Genome Announc.">
        <title>Complete genome sequence of the hyperthermophilic and piezophilic archaeon Thermococcus barophilus Ch5, capable of growth at the expense of hydrogenogenesis from carbon monoxide and formate.</title>
        <authorList>
            <person name="Oger P."/>
            <person name="Sokolova T.G."/>
            <person name="Kozhevnikova D.A."/>
            <person name="Taranov E.A."/>
            <person name="Vannier P."/>
            <person name="Lee H.S."/>
            <person name="Kwon K.K."/>
            <person name="Kang S.G."/>
            <person name="Lee J.H."/>
            <person name="Bonch-Osmolovskaya E.A."/>
            <person name="Lebedinsky A.V."/>
        </authorList>
    </citation>
    <scope>NUCLEOTIDE SEQUENCE [LARGE SCALE GENOMIC DNA]</scope>
    <source>
        <strain evidence="2">Ch5</strain>
    </source>
</reference>
<accession>A0A0S1XCF4</accession>
<dbReference type="AlphaFoldDB" id="A0A0S1XCF4"/>
<evidence type="ECO:0000313" key="2">
    <source>
        <dbReference type="Proteomes" id="UP000066042"/>
    </source>
</evidence>
<sequence>MKIQKLQDIMDALSGWVEAAEIERNLKHAFLHDLEMFRKFLLTFLTRSTLNSINYYTLKAWESRIDALANEISRRKNPFFKLLYSRFKLSLDEFYRELGVIE</sequence>
<name>A0A0S1XCF4_THEBA</name>
<organism evidence="1 2">
    <name type="scientific">Thermococcus barophilus</name>
    <dbReference type="NCBI Taxonomy" id="55802"/>
    <lineage>
        <taxon>Archaea</taxon>
        <taxon>Methanobacteriati</taxon>
        <taxon>Methanobacteriota</taxon>
        <taxon>Thermococci</taxon>
        <taxon>Thermococcales</taxon>
        <taxon>Thermococcaceae</taxon>
        <taxon>Thermococcus</taxon>
    </lineage>
</organism>